<sequence>MYLKRLEIYGFKSFGRRVTVELDRGLNAVVGPNGCGKSNLLDAIRWALGEPSVRALRGGRIEDIIFGGTRAVRPVGMAEVVLTFDNDRDNLALPFREIEIVRRTYRSGQSHFAINGAPCRLRDIHELLSRAHFGARSHALVPQGSADLMVVGSGEERRAAIDEVAGVARFRQLVAAARISRDRAGRALERAEAALGEAARHVAFLERQAARARRARELSEARAEVERELARREAVAARAHWQDALTQAREAEAQLSSARAALEESRQRMAALLASHQETGNQLAAVASELERRRQDLLQRRHAMERARDREFEAAGRLERARSQVVALQRQSEELQARLQELERRQAEAAVAFERAEAAHRALVARLDEATSGLSQADQALESRRAHLLDALEQLARVRNELLEATRQHQAARRELQRLDERAREVVARREALDERAEALRAEIARLDEERAQATSRRQAVAAQAQAVRDEIARLESRLRQMEVETSRLEGTLRVIRQAHQELEGFSRGVRAVMEAEAPWRAEVHGPLGQLVRVPEGLEEAAAAALGSYLEAIVVRTAEAARQAIEYLRARRRGWATFLPLDYLRPRALSGGAVQAIERLPGFVGVASELLAVADPIRPALAYAAGRVAVMEDLAGAIAAGRRVGELARVVTRQGEVVVPGGPVSGGHREASRADLLARSRQIETLSQRVAQASREREALRQALAERRRALEALVRAGAEAETAVRDLEARRAAAVARQEPLAEEQARLAREQAVVEAERRRVEETVREGEGREASLRERLASRQAEEQRWRQAVDELTAELDRLREGRRGLDRQVMEALAQVEARRADQQVAASRLEQARLEMASIRQQVETVSAEAEAARQEMEAARAQAAALAAQVESAEREAAAQQATREELGARLEQASQEMERLRHRIAHLEHAVELRSAAWMKAERAHQTAKDRWEQARARLAELTGGPVEDLEALPPASPELAHAPRSQLERRRQEIQAELERIGSVDMQAIADYDRARREWEQAQGAHADLVEARRALEAWQATLEQVSAARFTRTLEAASGEFDVMLRRLFGGGEGRLRLEGSVESGRVELEVRLPSKRPQPAVALSGGERSLVFAAFIFALQRVRPSPVCVLDELDAALDEPNLERLVAVVQELAQDRQILFITHRQRTMEAANSLFGVTVDDQGVSRLLVLRMGDVPRVMAADAPPVVEMGAGT</sequence>
<evidence type="ECO:0000313" key="8">
    <source>
        <dbReference type="EMBL" id="WRP13362.1"/>
    </source>
</evidence>
<reference evidence="9" key="1">
    <citation type="submission" date="2023-12" db="EMBL/GenBank/DDBJ databases">
        <title>Novel isolates from deep terrestrial aquifers shed light on the physiology and ecology of the class Limnochordia.</title>
        <authorList>
            <person name="Karnachuk O.V."/>
            <person name="Lukina A.P."/>
            <person name="Avakyan M.R."/>
            <person name="Kadnikov V."/>
            <person name="Begmatov S."/>
            <person name="Beletsky A.V."/>
            <person name="Mardanov A.V."/>
            <person name="Ravin N.V."/>
        </authorList>
    </citation>
    <scope>NUCLEOTIDE SEQUENCE [LARGE SCALE GENOMIC DNA]</scope>
    <source>
        <strain evidence="9">LN</strain>
    </source>
</reference>
<comment type="subcellular location">
    <subcellularLocation>
        <location evidence="6">Cytoplasm</location>
    </subcellularLocation>
</comment>
<gene>
    <name evidence="6 8" type="primary">smc</name>
    <name evidence="8" type="ORF">VLY81_07835</name>
</gene>
<name>A0ABZ1BKI8_9FIRM</name>
<dbReference type="NCBIfam" id="TIGR02168">
    <property type="entry name" value="SMC_prok_B"/>
    <property type="match status" value="1"/>
</dbReference>
<evidence type="ECO:0000256" key="4">
    <source>
        <dbReference type="ARBA" id="ARBA00023054"/>
    </source>
</evidence>
<evidence type="ECO:0000256" key="2">
    <source>
        <dbReference type="ARBA" id="ARBA00022741"/>
    </source>
</evidence>
<dbReference type="Pfam" id="PF02463">
    <property type="entry name" value="SMC_N"/>
    <property type="match status" value="1"/>
</dbReference>
<dbReference type="InterPro" id="IPR024704">
    <property type="entry name" value="SMC"/>
</dbReference>
<dbReference type="Proteomes" id="UP001333102">
    <property type="component" value="Chromosome"/>
</dbReference>
<evidence type="ECO:0000313" key="9">
    <source>
        <dbReference type="Proteomes" id="UP001333102"/>
    </source>
</evidence>
<protein>
    <recommendedName>
        <fullName evidence="6">Chromosome partition protein Smc</fullName>
    </recommendedName>
</protein>
<dbReference type="PIRSF" id="PIRSF005719">
    <property type="entry name" value="SMC"/>
    <property type="match status" value="1"/>
</dbReference>
<dbReference type="SUPFAM" id="SSF75553">
    <property type="entry name" value="Smc hinge domain"/>
    <property type="match status" value="1"/>
</dbReference>
<dbReference type="RefSeq" id="WP_324667607.1">
    <property type="nucleotide sequence ID" value="NZ_CP141614.1"/>
</dbReference>
<dbReference type="SMART" id="SM00968">
    <property type="entry name" value="SMC_hinge"/>
    <property type="match status" value="1"/>
</dbReference>
<dbReference type="InterPro" id="IPR003395">
    <property type="entry name" value="RecF/RecN/SMC_N"/>
</dbReference>
<dbReference type="EMBL" id="CP141614">
    <property type="protein sequence ID" value="WRP13362.1"/>
    <property type="molecule type" value="Genomic_DNA"/>
</dbReference>
<keyword evidence="1 6" id="KW-0963">Cytoplasm</keyword>
<keyword evidence="4 6" id="KW-0175">Coiled coil</keyword>
<evidence type="ECO:0000259" key="7">
    <source>
        <dbReference type="SMART" id="SM00968"/>
    </source>
</evidence>
<dbReference type="SUPFAM" id="SSF52540">
    <property type="entry name" value="P-loop containing nucleoside triphosphate hydrolases"/>
    <property type="match status" value="1"/>
</dbReference>
<dbReference type="InterPro" id="IPR036277">
    <property type="entry name" value="SMC_hinge_sf"/>
</dbReference>
<comment type="subunit">
    <text evidence="6">Homodimer.</text>
</comment>
<dbReference type="Gene3D" id="1.10.287.1490">
    <property type="match status" value="1"/>
</dbReference>
<feature type="coiled-coil region" evidence="6">
    <location>
        <begin position="188"/>
        <end position="359"/>
    </location>
</feature>
<evidence type="ECO:0000256" key="3">
    <source>
        <dbReference type="ARBA" id="ARBA00022840"/>
    </source>
</evidence>
<proteinExistence type="inferred from homology"/>
<evidence type="ECO:0000256" key="6">
    <source>
        <dbReference type="HAMAP-Rule" id="MF_01894"/>
    </source>
</evidence>
<dbReference type="InterPro" id="IPR011890">
    <property type="entry name" value="SMC_prok"/>
</dbReference>
<evidence type="ECO:0000256" key="5">
    <source>
        <dbReference type="ARBA" id="ARBA00023125"/>
    </source>
</evidence>
<comment type="domain">
    <text evidence="6">Contains large globular domains required for ATP hydrolysis at each terminus and a third globular domain forming a flexible hinge near the middle of the molecule. These domains are separated by coiled-coil structures.</text>
</comment>
<comment type="function">
    <text evidence="6">Required for chromosome condensation and partitioning.</text>
</comment>
<feature type="binding site" evidence="6">
    <location>
        <begin position="32"/>
        <end position="39"/>
    </location>
    <ligand>
        <name>ATP</name>
        <dbReference type="ChEBI" id="CHEBI:30616"/>
    </ligand>
</feature>
<organism evidence="8 9">
    <name type="scientific">Geochorda subterranea</name>
    <dbReference type="NCBI Taxonomy" id="3109564"/>
    <lineage>
        <taxon>Bacteria</taxon>
        <taxon>Bacillati</taxon>
        <taxon>Bacillota</taxon>
        <taxon>Limnochordia</taxon>
        <taxon>Limnochordales</taxon>
        <taxon>Geochordaceae</taxon>
        <taxon>Geochorda</taxon>
    </lineage>
</organism>
<accession>A0ABZ1BKI8</accession>
<dbReference type="PANTHER" id="PTHR43977">
    <property type="entry name" value="STRUCTURAL MAINTENANCE OF CHROMOSOMES PROTEIN 3"/>
    <property type="match status" value="1"/>
</dbReference>
<dbReference type="InterPro" id="IPR010935">
    <property type="entry name" value="SMC_hinge"/>
</dbReference>
<dbReference type="Gene3D" id="1.20.1060.20">
    <property type="match status" value="1"/>
</dbReference>
<feature type="coiled-coil region" evidence="6">
    <location>
        <begin position="683"/>
        <end position="920"/>
    </location>
</feature>
<dbReference type="HAMAP" id="MF_01894">
    <property type="entry name" value="Smc_prok"/>
    <property type="match status" value="1"/>
</dbReference>
<keyword evidence="3 6" id="KW-0067">ATP-binding</keyword>
<feature type="domain" description="SMC hinge" evidence="7">
    <location>
        <begin position="522"/>
        <end position="641"/>
    </location>
</feature>
<dbReference type="Gene3D" id="3.40.50.300">
    <property type="entry name" value="P-loop containing nucleotide triphosphate hydrolases"/>
    <property type="match status" value="2"/>
</dbReference>
<dbReference type="Gene3D" id="3.30.70.1620">
    <property type="match status" value="1"/>
</dbReference>
<dbReference type="Pfam" id="PF06470">
    <property type="entry name" value="SMC_hinge"/>
    <property type="match status" value="1"/>
</dbReference>
<evidence type="ECO:0000256" key="1">
    <source>
        <dbReference type="ARBA" id="ARBA00022490"/>
    </source>
</evidence>
<dbReference type="InterPro" id="IPR027417">
    <property type="entry name" value="P-loop_NTPase"/>
</dbReference>
<keyword evidence="5 6" id="KW-0238">DNA-binding</keyword>
<keyword evidence="9" id="KW-1185">Reference proteome</keyword>
<comment type="similarity">
    <text evidence="6">Belongs to the SMC family.</text>
</comment>
<feature type="coiled-coil region" evidence="6">
    <location>
        <begin position="388"/>
        <end position="492"/>
    </location>
</feature>
<keyword evidence="2 6" id="KW-0547">Nucleotide-binding</keyword>